<proteinExistence type="predicted"/>
<dbReference type="AlphaFoldDB" id="A0A0N5B4C4"/>
<protein>
    <submittedName>
        <fullName evidence="3">Uncharacterized protein</fullName>
    </submittedName>
</protein>
<dbReference type="Proteomes" id="UP000046392">
    <property type="component" value="Unplaced"/>
</dbReference>
<feature type="compositionally biased region" description="Polar residues" evidence="1">
    <location>
        <begin position="26"/>
        <end position="54"/>
    </location>
</feature>
<dbReference type="WBParaSite" id="SPAL_0000092600.1">
    <property type="protein sequence ID" value="SPAL_0000092600.1"/>
    <property type="gene ID" value="SPAL_0000092600"/>
</dbReference>
<feature type="compositionally biased region" description="Basic and acidic residues" evidence="1">
    <location>
        <begin position="57"/>
        <end position="70"/>
    </location>
</feature>
<name>A0A0N5B4C4_STREA</name>
<organism evidence="2 3">
    <name type="scientific">Strongyloides papillosus</name>
    <name type="common">Intestinal threadworm</name>
    <dbReference type="NCBI Taxonomy" id="174720"/>
    <lineage>
        <taxon>Eukaryota</taxon>
        <taxon>Metazoa</taxon>
        <taxon>Ecdysozoa</taxon>
        <taxon>Nematoda</taxon>
        <taxon>Chromadorea</taxon>
        <taxon>Rhabditida</taxon>
        <taxon>Tylenchina</taxon>
        <taxon>Panagrolaimomorpha</taxon>
        <taxon>Strongyloidoidea</taxon>
        <taxon>Strongyloididae</taxon>
        <taxon>Strongyloides</taxon>
    </lineage>
</organism>
<evidence type="ECO:0000313" key="3">
    <source>
        <dbReference type="WBParaSite" id="SPAL_0000092600.1"/>
    </source>
</evidence>
<reference evidence="3" key="1">
    <citation type="submission" date="2017-02" db="UniProtKB">
        <authorList>
            <consortium name="WormBaseParasite"/>
        </authorList>
    </citation>
    <scope>IDENTIFICATION</scope>
</reference>
<evidence type="ECO:0000313" key="2">
    <source>
        <dbReference type="Proteomes" id="UP000046392"/>
    </source>
</evidence>
<evidence type="ECO:0000256" key="1">
    <source>
        <dbReference type="SAM" id="MobiDB-lite"/>
    </source>
</evidence>
<accession>A0A0N5B4C4</accession>
<feature type="region of interest" description="Disordered" evidence="1">
    <location>
        <begin position="20"/>
        <end position="79"/>
    </location>
</feature>
<sequence>MTTQTTKTIIKTNEIIIDSEDGVTQLPPTTNNDDPNVSSYGYDISPQNKRQPIPSSEDIKNKKDNYDKETTLSPKQQRQLRRLSKAFGLKTSHISIVSPDGVRRMIHPKYINYENVKRII</sequence>
<keyword evidence="2" id="KW-1185">Reference proteome</keyword>